<keyword evidence="2" id="KW-0732">Signal</keyword>
<dbReference type="AlphaFoldDB" id="A0A6A1WLA2"/>
<dbReference type="Proteomes" id="UP000516437">
    <property type="component" value="Chromosome 1"/>
</dbReference>
<evidence type="ECO:0000313" key="3">
    <source>
        <dbReference type="EMBL" id="KAB1225276.1"/>
    </source>
</evidence>
<feature type="compositionally biased region" description="Polar residues" evidence="1">
    <location>
        <begin position="72"/>
        <end position="92"/>
    </location>
</feature>
<proteinExistence type="predicted"/>
<name>A0A6A1WLA2_9ROSI</name>
<evidence type="ECO:0000313" key="4">
    <source>
        <dbReference type="Proteomes" id="UP000516437"/>
    </source>
</evidence>
<accession>A0A6A1WLA2</accession>
<evidence type="ECO:0000256" key="2">
    <source>
        <dbReference type="SAM" id="SignalP"/>
    </source>
</evidence>
<evidence type="ECO:0000256" key="1">
    <source>
        <dbReference type="SAM" id="MobiDB-lite"/>
    </source>
</evidence>
<dbReference type="EMBL" id="RXIC02000019">
    <property type="protein sequence ID" value="KAB1225276.1"/>
    <property type="molecule type" value="Genomic_DNA"/>
</dbReference>
<sequence length="143" mass="15810">MSVSSSLLLFLLCLSLHACNARHLRAVDKKLGTKIHLSIKNDDKIGSDQFSALSNVKSYSSKQHGVAKRESITGTPSNENTQKLNETRTNQKIPKGESKTAGAVPTESLVTVSWPVPHRKRSEKTPGFYSDYMQPRTHPPSHN</sequence>
<reference evidence="3 4" key="1">
    <citation type="journal article" date="2019" name="Plant Biotechnol. J.">
        <title>The red bayberry genome and genetic basis of sex determination.</title>
        <authorList>
            <person name="Jia H.M."/>
            <person name="Jia H.J."/>
            <person name="Cai Q.L."/>
            <person name="Wang Y."/>
            <person name="Zhao H.B."/>
            <person name="Yang W.F."/>
            <person name="Wang G.Y."/>
            <person name="Li Y.H."/>
            <person name="Zhan D.L."/>
            <person name="Shen Y.T."/>
            <person name="Niu Q.F."/>
            <person name="Chang L."/>
            <person name="Qiu J."/>
            <person name="Zhao L."/>
            <person name="Xie H.B."/>
            <person name="Fu W.Y."/>
            <person name="Jin J."/>
            <person name="Li X.W."/>
            <person name="Jiao Y."/>
            <person name="Zhou C.C."/>
            <person name="Tu T."/>
            <person name="Chai C.Y."/>
            <person name="Gao J.L."/>
            <person name="Fan L.J."/>
            <person name="van de Weg E."/>
            <person name="Wang J.Y."/>
            <person name="Gao Z.S."/>
        </authorList>
    </citation>
    <scope>NUCLEOTIDE SEQUENCE [LARGE SCALE GENOMIC DNA]</scope>
    <source>
        <tissue evidence="3">Leaves</tissue>
    </source>
</reference>
<evidence type="ECO:0008006" key="5">
    <source>
        <dbReference type="Google" id="ProtNLM"/>
    </source>
</evidence>
<feature type="signal peptide" evidence="2">
    <location>
        <begin position="1"/>
        <end position="21"/>
    </location>
</feature>
<comment type="caution">
    <text evidence="3">The sequence shown here is derived from an EMBL/GenBank/DDBJ whole genome shotgun (WGS) entry which is preliminary data.</text>
</comment>
<keyword evidence="4" id="KW-1185">Reference proteome</keyword>
<dbReference type="InterPro" id="IPR053313">
    <property type="entry name" value="RGF"/>
</dbReference>
<dbReference type="PANTHER" id="PTHR34961:SF1">
    <property type="entry name" value="ROOT MERISTEM GROWTH FACTOR 10"/>
    <property type="match status" value="1"/>
</dbReference>
<dbReference type="PANTHER" id="PTHR34961">
    <property type="entry name" value="TRANSMEMBRANE PROTEIN"/>
    <property type="match status" value="1"/>
</dbReference>
<dbReference type="OrthoDB" id="689613at2759"/>
<feature type="chain" id="PRO_5025362381" description="Root meristem growth factor 8" evidence="2">
    <location>
        <begin position="22"/>
        <end position="143"/>
    </location>
</feature>
<feature type="region of interest" description="Disordered" evidence="1">
    <location>
        <begin position="58"/>
        <end position="143"/>
    </location>
</feature>
<gene>
    <name evidence="3" type="ORF">CJ030_MR1G028183</name>
</gene>
<organism evidence="3 4">
    <name type="scientific">Morella rubra</name>
    <name type="common">Chinese bayberry</name>
    <dbReference type="NCBI Taxonomy" id="262757"/>
    <lineage>
        <taxon>Eukaryota</taxon>
        <taxon>Viridiplantae</taxon>
        <taxon>Streptophyta</taxon>
        <taxon>Embryophyta</taxon>
        <taxon>Tracheophyta</taxon>
        <taxon>Spermatophyta</taxon>
        <taxon>Magnoliopsida</taxon>
        <taxon>eudicotyledons</taxon>
        <taxon>Gunneridae</taxon>
        <taxon>Pentapetalae</taxon>
        <taxon>rosids</taxon>
        <taxon>fabids</taxon>
        <taxon>Fagales</taxon>
        <taxon>Myricaceae</taxon>
        <taxon>Morella</taxon>
    </lineage>
</organism>
<protein>
    <recommendedName>
        <fullName evidence="5">Root meristem growth factor 8</fullName>
    </recommendedName>
</protein>